<keyword evidence="7" id="KW-0833">Ubl conjugation pathway</keyword>
<dbReference type="InterPro" id="IPR044286">
    <property type="entry name" value="SINL_plant"/>
</dbReference>
<evidence type="ECO:0000256" key="6">
    <source>
        <dbReference type="ARBA" id="ARBA00022771"/>
    </source>
</evidence>
<evidence type="ECO:0000256" key="3">
    <source>
        <dbReference type="ARBA" id="ARBA00012483"/>
    </source>
</evidence>
<keyword evidence="5" id="KW-0479">Metal-binding</keyword>
<keyword evidence="8" id="KW-0862">Zinc</keyword>
<dbReference type="Proteomes" id="UP000694240">
    <property type="component" value="Chromosome 12"/>
</dbReference>
<evidence type="ECO:0000256" key="2">
    <source>
        <dbReference type="ARBA" id="ARBA00004906"/>
    </source>
</evidence>
<comment type="pathway">
    <text evidence="2">Protein modification; protein ubiquitination.</text>
</comment>
<feature type="domain" description="SIAH-type" evidence="11">
    <location>
        <begin position="276"/>
        <end position="345"/>
    </location>
</feature>
<dbReference type="GO" id="GO:0061630">
    <property type="term" value="F:ubiquitin protein ligase activity"/>
    <property type="evidence" value="ECO:0007669"/>
    <property type="project" value="UniProtKB-EC"/>
</dbReference>
<dbReference type="EC" id="2.3.2.27" evidence="3"/>
<dbReference type="CDD" id="cd16571">
    <property type="entry name" value="RING-HC_SIAHs"/>
    <property type="match status" value="1"/>
</dbReference>
<feature type="domain" description="SIAH-type" evidence="11">
    <location>
        <begin position="88"/>
        <end position="144"/>
    </location>
</feature>
<dbReference type="GO" id="GO:0008270">
    <property type="term" value="F:zinc ion binding"/>
    <property type="evidence" value="ECO:0007669"/>
    <property type="project" value="UniProtKB-KW"/>
</dbReference>
<gene>
    <name evidence="12" type="ORF">ISN45_Aa07g035840</name>
</gene>
<evidence type="ECO:0000313" key="13">
    <source>
        <dbReference type="Proteomes" id="UP000694240"/>
    </source>
</evidence>
<dbReference type="EMBL" id="JAEFBK010000012">
    <property type="protein sequence ID" value="KAG7543697.1"/>
    <property type="molecule type" value="Genomic_DNA"/>
</dbReference>
<evidence type="ECO:0000256" key="5">
    <source>
        <dbReference type="ARBA" id="ARBA00022723"/>
    </source>
</evidence>
<keyword evidence="4" id="KW-0808">Transferase</keyword>
<dbReference type="InterPro" id="IPR013010">
    <property type="entry name" value="Znf_SIAH"/>
</dbReference>
<proteinExistence type="predicted"/>
<dbReference type="InterPro" id="IPR001841">
    <property type="entry name" value="Znf_RING"/>
</dbReference>
<dbReference type="PROSITE" id="PS51081">
    <property type="entry name" value="ZF_SIAH"/>
    <property type="match status" value="2"/>
</dbReference>
<evidence type="ECO:0000313" key="12">
    <source>
        <dbReference type="EMBL" id="KAG7543697.1"/>
    </source>
</evidence>
<evidence type="ECO:0000256" key="1">
    <source>
        <dbReference type="ARBA" id="ARBA00000900"/>
    </source>
</evidence>
<evidence type="ECO:0000259" key="11">
    <source>
        <dbReference type="PROSITE" id="PS51081"/>
    </source>
</evidence>
<keyword evidence="6 9" id="KW-0863">Zinc-finger</keyword>
<evidence type="ECO:0000256" key="4">
    <source>
        <dbReference type="ARBA" id="ARBA00022679"/>
    </source>
</evidence>
<dbReference type="InterPro" id="IPR049548">
    <property type="entry name" value="Sina-like_RING"/>
</dbReference>
<organism evidence="12 13">
    <name type="scientific">Arabidopsis thaliana x Arabidopsis arenosa</name>
    <dbReference type="NCBI Taxonomy" id="1240361"/>
    <lineage>
        <taxon>Eukaryota</taxon>
        <taxon>Viridiplantae</taxon>
        <taxon>Streptophyta</taxon>
        <taxon>Embryophyta</taxon>
        <taxon>Tracheophyta</taxon>
        <taxon>Spermatophyta</taxon>
        <taxon>Magnoliopsida</taxon>
        <taxon>eudicotyledons</taxon>
        <taxon>Gunneridae</taxon>
        <taxon>Pentapetalae</taxon>
        <taxon>rosids</taxon>
        <taxon>malvids</taxon>
        <taxon>Brassicales</taxon>
        <taxon>Brassicaceae</taxon>
        <taxon>Camelineae</taxon>
        <taxon>Arabidopsis</taxon>
    </lineage>
</organism>
<comment type="caution">
    <text evidence="12">The sequence shown here is derived from an EMBL/GenBank/DDBJ whole genome shotgun (WGS) entry which is preliminary data.</text>
</comment>
<keyword evidence="13" id="KW-1185">Reference proteome</keyword>
<dbReference type="PANTHER" id="PTHR46632">
    <property type="entry name" value="E3 UBIQUITIN-PROTEIN LIGASE SINA-LIKE 4"/>
    <property type="match status" value="1"/>
</dbReference>
<name>A0A8T1YCN5_9BRAS</name>
<evidence type="ECO:0000256" key="9">
    <source>
        <dbReference type="PROSITE-ProRule" id="PRU00455"/>
    </source>
</evidence>
<evidence type="ECO:0000259" key="10">
    <source>
        <dbReference type="PROSITE" id="PS50089"/>
    </source>
</evidence>
<accession>A0A8T1YCN5</accession>
<dbReference type="Pfam" id="PF21362">
    <property type="entry name" value="Sina_RING"/>
    <property type="match status" value="1"/>
</dbReference>
<dbReference type="PROSITE" id="PS50089">
    <property type="entry name" value="ZF_RING_2"/>
    <property type="match status" value="1"/>
</dbReference>
<comment type="catalytic activity">
    <reaction evidence="1">
        <text>S-ubiquitinyl-[E2 ubiquitin-conjugating enzyme]-L-cysteine + [acceptor protein]-L-lysine = [E2 ubiquitin-conjugating enzyme]-L-cysteine + N(6)-ubiquitinyl-[acceptor protein]-L-lysine.</text>
        <dbReference type="EC" id="2.3.2.27"/>
    </reaction>
</comment>
<sequence length="389" mass="43962">MVGASEALLFHGDGEERVAKRHRSATLLDLDILDCPICCEALTTPIFQCDNGHLACSSCCPKLRNKCPSCAFPVGHNRCRAMESILESTLVPCPNKIFGCTKTFFYGKESAHEKECIFSQCSCPDCDYTGSYKDLYAHYKLTHSKFSWSINCGITYTTVMFISNKILIKRVHESKLLFAVQCFREPCGVYVTVSCIAPSAPEVGQFSYRLTYTKDGQTLIYESPEMKKVRKVSFETPQENFMLIPHNLLFRSGLLVIELCIVDKLNQEAMESVLESLFVPCRCAELVCSRQVSYGKESTHEKECNFSPCSQENLEFFDAPENLCECHDVSSQTAMPQPHLEDVQEEPLHTSLPQAAPYFLPRDSSRFPPPPRYTSIFDMEHIFQAFGLD</sequence>
<dbReference type="PANTHER" id="PTHR46632:SF3">
    <property type="entry name" value="E3 UBIQUITIN-PROTEIN LIGASE SINA-LIKE 7-RELATED"/>
    <property type="match status" value="1"/>
</dbReference>
<protein>
    <recommendedName>
        <fullName evidence="3">RING-type E3 ubiquitin transferase</fullName>
        <ecNumber evidence="3">2.3.2.27</ecNumber>
    </recommendedName>
</protein>
<reference evidence="12 13" key="1">
    <citation type="submission" date="2020-12" db="EMBL/GenBank/DDBJ databases">
        <title>Concerted genomic and epigenomic changes stabilize Arabidopsis allopolyploids.</title>
        <authorList>
            <person name="Chen Z."/>
        </authorList>
    </citation>
    <scope>NUCLEOTIDE SEQUENCE [LARGE SCALE GENOMIC DNA]</scope>
    <source>
        <strain evidence="12">Allo738</strain>
        <tissue evidence="12">Leaf</tissue>
    </source>
</reference>
<evidence type="ECO:0000256" key="7">
    <source>
        <dbReference type="ARBA" id="ARBA00022786"/>
    </source>
</evidence>
<feature type="domain" description="RING-type" evidence="10">
    <location>
        <begin position="35"/>
        <end position="70"/>
    </location>
</feature>
<dbReference type="AlphaFoldDB" id="A0A8T1YCN5"/>
<dbReference type="Pfam" id="PF21361">
    <property type="entry name" value="Sina_ZnF"/>
    <property type="match status" value="1"/>
</dbReference>
<evidence type="ECO:0000256" key="8">
    <source>
        <dbReference type="ARBA" id="ARBA00022833"/>
    </source>
</evidence>